<evidence type="ECO:0000256" key="1">
    <source>
        <dbReference type="SAM" id="MobiDB-lite"/>
    </source>
</evidence>
<comment type="caution">
    <text evidence="3">The sequence shown here is derived from an EMBL/GenBank/DDBJ whole genome shotgun (WGS) entry which is preliminary data.</text>
</comment>
<keyword evidence="2" id="KW-0812">Transmembrane</keyword>
<keyword evidence="2" id="KW-0472">Membrane</keyword>
<feature type="transmembrane region" description="Helical" evidence="2">
    <location>
        <begin position="228"/>
        <end position="246"/>
    </location>
</feature>
<feature type="region of interest" description="Disordered" evidence="1">
    <location>
        <begin position="1"/>
        <end position="53"/>
    </location>
</feature>
<sequence>MWPMDSTMAYGAGGIQTEGGRGATGMSQTGGKAEKKQSQDPSRQRKRSDRWRRGSCASSSLKILASDRALKPLVPTLCLVVVVVYGLADKLRNFVADIFIPQYHYPYAVALCFAQVLISLFILNLLHVLGLVPLKLYSRSLGERLLVPAICNSLHAVLALWAQASNPSSGLFPLTLPLLPLLTVVFSLALKLASPPSVHVSVLTSFLSGTSIVTTVSKGLSVVEPLEYMYAPLALILHSLSLTWLAKVSDAERRHSPAAQTSIFDIYYTQLVNQSGVLGVLWLLHPDGPWQVLSRGSWHSLLFHGYLLAILLLGMVLNVLVVMSALCVSPLSAAVLHSARQVVQPLF</sequence>
<feature type="transmembrane region" description="Helical" evidence="2">
    <location>
        <begin position="69"/>
        <end position="88"/>
    </location>
</feature>
<feature type="transmembrane region" description="Helical" evidence="2">
    <location>
        <begin position="108"/>
        <end position="133"/>
    </location>
</feature>
<keyword evidence="2" id="KW-1133">Transmembrane helix</keyword>
<name>A0A6A4S771_SCOMX</name>
<feature type="transmembrane region" description="Helical" evidence="2">
    <location>
        <begin position="170"/>
        <end position="190"/>
    </location>
</feature>
<gene>
    <name evidence="3" type="ORF">F2P81_019793</name>
</gene>
<feature type="transmembrane region" description="Helical" evidence="2">
    <location>
        <begin position="197"/>
        <end position="216"/>
    </location>
</feature>
<protein>
    <submittedName>
        <fullName evidence="3">Uncharacterized protein</fullName>
    </submittedName>
</protein>
<evidence type="ECO:0000313" key="4">
    <source>
        <dbReference type="Proteomes" id="UP000438429"/>
    </source>
</evidence>
<feature type="transmembrane region" description="Helical" evidence="2">
    <location>
        <begin position="266"/>
        <end position="285"/>
    </location>
</feature>
<feature type="compositionally biased region" description="Gly residues" evidence="1">
    <location>
        <begin position="11"/>
        <end position="23"/>
    </location>
</feature>
<feature type="transmembrane region" description="Helical" evidence="2">
    <location>
        <begin position="305"/>
        <end position="328"/>
    </location>
</feature>
<organism evidence="3 4">
    <name type="scientific">Scophthalmus maximus</name>
    <name type="common">Turbot</name>
    <name type="synonym">Psetta maxima</name>
    <dbReference type="NCBI Taxonomy" id="52904"/>
    <lineage>
        <taxon>Eukaryota</taxon>
        <taxon>Metazoa</taxon>
        <taxon>Chordata</taxon>
        <taxon>Craniata</taxon>
        <taxon>Vertebrata</taxon>
        <taxon>Euteleostomi</taxon>
        <taxon>Actinopterygii</taxon>
        <taxon>Neopterygii</taxon>
        <taxon>Teleostei</taxon>
        <taxon>Neoteleostei</taxon>
        <taxon>Acanthomorphata</taxon>
        <taxon>Carangaria</taxon>
        <taxon>Pleuronectiformes</taxon>
        <taxon>Pleuronectoidei</taxon>
        <taxon>Scophthalmidae</taxon>
        <taxon>Scophthalmus</taxon>
    </lineage>
</organism>
<dbReference type="AlphaFoldDB" id="A0A6A4S771"/>
<reference evidence="3 4" key="1">
    <citation type="submission" date="2019-06" db="EMBL/GenBank/DDBJ databases">
        <title>Draft genomes of female and male turbot (Scophthalmus maximus).</title>
        <authorList>
            <person name="Xu H."/>
            <person name="Xu X.-W."/>
            <person name="Shao C."/>
            <person name="Chen S."/>
        </authorList>
    </citation>
    <scope>NUCLEOTIDE SEQUENCE [LARGE SCALE GENOMIC DNA]</scope>
    <source>
        <strain evidence="3">Ysfricsl-2016a</strain>
        <tissue evidence="3">Blood</tissue>
    </source>
</reference>
<accession>A0A6A4S771</accession>
<evidence type="ECO:0000256" key="2">
    <source>
        <dbReference type="SAM" id="Phobius"/>
    </source>
</evidence>
<dbReference type="Proteomes" id="UP000438429">
    <property type="component" value="Unassembled WGS sequence"/>
</dbReference>
<dbReference type="EMBL" id="VEVO01000018">
    <property type="protein sequence ID" value="KAF0027052.1"/>
    <property type="molecule type" value="Genomic_DNA"/>
</dbReference>
<proteinExistence type="predicted"/>
<evidence type="ECO:0000313" key="3">
    <source>
        <dbReference type="EMBL" id="KAF0027052.1"/>
    </source>
</evidence>